<evidence type="ECO:0000313" key="2">
    <source>
        <dbReference type="EMBL" id="KAJ1090341.1"/>
    </source>
</evidence>
<dbReference type="AlphaFoldDB" id="A0AAV7LFX2"/>
<dbReference type="EMBL" id="JANPWB010000015">
    <property type="protein sequence ID" value="KAJ1090341.1"/>
    <property type="molecule type" value="Genomic_DNA"/>
</dbReference>
<organism evidence="2 3">
    <name type="scientific">Pleurodeles waltl</name>
    <name type="common">Iberian ribbed newt</name>
    <dbReference type="NCBI Taxonomy" id="8319"/>
    <lineage>
        <taxon>Eukaryota</taxon>
        <taxon>Metazoa</taxon>
        <taxon>Chordata</taxon>
        <taxon>Craniata</taxon>
        <taxon>Vertebrata</taxon>
        <taxon>Euteleostomi</taxon>
        <taxon>Amphibia</taxon>
        <taxon>Batrachia</taxon>
        <taxon>Caudata</taxon>
        <taxon>Salamandroidea</taxon>
        <taxon>Salamandridae</taxon>
        <taxon>Pleurodelinae</taxon>
        <taxon>Pleurodeles</taxon>
    </lineage>
</organism>
<evidence type="ECO:0000313" key="3">
    <source>
        <dbReference type="Proteomes" id="UP001066276"/>
    </source>
</evidence>
<feature type="compositionally biased region" description="Polar residues" evidence="1">
    <location>
        <begin position="119"/>
        <end position="145"/>
    </location>
</feature>
<feature type="compositionally biased region" description="Basic residues" evidence="1">
    <location>
        <begin position="157"/>
        <end position="166"/>
    </location>
</feature>
<feature type="region of interest" description="Disordered" evidence="1">
    <location>
        <begin position="38"/>
        <end position="170"/>
    </location>
</feature>
<reference evidence="2" key="1">
    <citation type="journal article" date="2022" name="bioRxiv">
        <title>Sequencing and chromosome-scale assembly of the giantPleurodeles waltlgenome.</title>
        <authorList>
            <person name="Brown T."/>
            <person name="Elewa A."/>
            <person name="Iarovenko S."/>
            <person name="Subramanian E."/>
            <person name="Araus A.J."/>
            <person name="Petzold A."/>
            <person name="Susuki M."/>
            <person name="Suzuki K.-i.T."/>
            <person name="Hayashi T."/>
            <person name="Toyoda A."/>
            <person name="Oliveira C."/>
            <person name="Osipova E."/>
            <person name="Leigh N.D."/>
            <person name="Simon A."/>
            <person name="Yun M.H."/>
        </authorList>
    </citation>
    <scope>NUCLEOTIDE SEQUENCE</scope>
    <source>
        <strain evidence="2">20211129_DDA</strain>
        <tissue evidence="2">Liver</tissue>
    </source>
</reference>
<feature type="compositionally biased region" description="Polar residues" evidence="1">
    <location>
        <begin position="46"/>
        <end position="71"/>
    </location>
</feature>
<keyword evidence="3" id="KW-1185">Reference proteome</keyword>
<comment type="caution">
    <text evidence="2">The sequence shown here is derived from an EMBL/GenBank/DDBJ whole genome shotgun (WGS) entry which is preliminary data.</text>
</comment>
<accession>A0AAV7LFX2</accession>
<protein>
    <submittedName>
        <fullName evidence="2">Uncharacterized protein</fullName>
    </submittedName>
</protein>
<evidence type="ECO:0000256" key="1">
    <source>
        <dbReference type="SAM" id="MobiDB-lite"/>
    </source>
</evidence>
<sequence>MAWSTKDKKRGKVRLRSAARSPPQCLLPVACLCHPAPAPRPGLAHSISSQQGREGPQVSSGPSAVPSTGTPQGAAPPRFFRRRVRGDGGQPPPCRRRRVIGWGGQGPPKLCRTAPAPSAGSSAVQPLPRSLTSRLSPRGRSTNPPTRVAGVRFPPSRSRRLPRPRSARKEHYAPLHPLWKCVFTEPGAEL</sequence>
<name>A0AAV7LFX2_PLEWA</name>
<feature type="region of interest" description="Disordered" evidence="1">
    <location>
        <begin position="1"/>
        <end position="20"/>
    </location>
</feature>
<dbReference type="Proteomes" id="UP001066276">
    <property type="component" value="Chromosome 11"/>
</dbReference>
<feature type="compositionally biased region" description="Basic residues" evidence="1">
    <location>
        <begin position="7"/>
        <end position="17"/>
    </location>
</feature>
<proteinExistence type="predicted"/>
<gene>
    <name evidence="2" type="ORF">NDU88_003474</name>
</gene>